<keyword evidence="2" id="KW-1185">Reference proteome</keyword>
<organism evidence="1 2">
    <name type="scientific">Abeliophyllum distichum</name>
    <dbReference type="NCBI Taxonomy" id="126358"/>
    <lineage>
        <taxon>Eukaryota</taxon>
        <taxon>Viridiplantae</taxon>
        <taxon>Streptophyta</taxon>
        <taxon>Embryophyta</taxon>
        <taxon>Tracheophyta</taxon>
        <taxon>Spermatophyta</taxon>
        <taxon>Magnoliopsida</taxon>
        <taxon>eudicotyledons</taxon>
        <taxon>Gunneridae</taxon>
        <taxon>Pentapetalae</taxon>
        <taxon>asterids</taxon>
        <taxon>lamiids</taxon>
        <taxon>Lamiales</taxon>
        <taxon>Oleaceae</taxon>
        <taxon>Forsythieae</taxon>
        <taxon>Abeliophyllum</taxon>
    </lineage>
</organism>
<accession>A0ABD1Q5B5</accession>
<dbReference type="Proteomes" id="UP001604336">
    <property type="component" value="Unassembled WGS sequence"/>
</dbReference>
<sequence>MSRMIGSSFDTLKRRKIMEKKDSKIGYSSMGLVNTPVSSNDLSSQIELSDAASLAACMRGRPGSTLGVDGSIVLSFPPESSTFSNPGVVALGEGLLFPEDQICYEELGQVKAA</sequence>
<evidence type="ECO:0000313" key="2">
    <source>
        <dbReference type="Proteomes" id="UP001604336"/>
    </source>
</evidence>
<gene>
    <name evidence="1" type="ORF">Adt_39530</name>
</gene>
<reference evidence="2" key="1">
    <citation type="submission" date="2024-07" db="EMBL/GenBank/DDBJ databases">
        <title>Two chromosome-level genome assemblies of Korean endemic species Abeliophyllum distichum and Forsythia ovata (Oleaceae).</title>
        <authorList>
            <person name="Jang H."/>
        </authorList>
    </citation>
    <scope>NUCLEOTIDE SEQUENCE [LARGE SCALE GENOMIC DNA]</scope>
</reference>
<dbReference type="AlphaFoldDB" id="A0ABD1Q5B5"/>
<proteinExistence type="predicted"/>
<name>A0ABD1Q5B5_9LAMI</name>
<evidence type="ECO:0000313" key="1">
    <source>
        <dbReference type="EMBL" id="KAL2471394.1"/>
    </source>
</evidence>
<protein>
    <submittedName>
        <fullName evidence="1">Uncharacterized protein</fullName>
    </submittedName>
</protein>
<comment type="caution">
    <text evidence="1">The sequence shown here is derived from an EMBL/GenBank/DDBJ whole genome shotgun (WGS) entry which is preliminary data.</text>
</comment>
<dbReference type="EMBL" id="JBFOLK010000012">
    <property type="protein sequence ID" value="KAL2471394.1"/>
    <property type="molecule type" value="Genomic_DNA"/>
</dbReference>